<dbReference type="EMBL" id="OX365700">
    <property type="protein sequence ID" value="CAI4031548.1"/>
    <property type="molecule type" value="Genomic_DNA"/>
</dbReference>
<evidence type="ECO:0000313" key="2">
    <source>
        <dbReference type="Proteomes" id="UP001179121"/>
    </source>
</evidence>
<name>A0AA86TBN7_9BACT</name>
<evidence type="ECO:0000313" key="1">
    <source>
        <dbReference type="EMBL" id="CAI4031548.1"/>
    </source>
</evidence>
<dbReference type="AlphaFoldDB" id="A0AA86TBN7"/>
<dbReference type="Proteomes" id="UP001179121">
    <property type="component" value="Chromosome"/>
</dbReference>
<reference evidence="1" key="1">
    <citation type="submission" date="2022-10" db="EMBL/GenBank/DDBJ databases">
        <authorList>
            <person name="Koch H."/>
        </authorList>
    </citation>
    <scope>NUCLEOTIDE SEQUENCE</scope>
    <source>
        <strain evidence="1">DNF</strain>
    </source>
</reference>
<protein>
    <submittedName>
        <fullName evidence="1">Uncharacterized protein</fullName>
    </submittedName>
</protein>
<gene>
    <name evidence="1" type="ORF">DNFV4_01967</name>
</gene>
<accession>A0AA86TBN7</accession>
<dbReference type="KEGG" id="nti:DNFV4_01967"/>
<proteinExistence type="predicted"/>
<sequence>MHLLGRNWLGNHPDWPSSGKPFQWWSPWLGQLEEDLAILSQKFTFNEVNRQYKTLLRDHSKLMQSVYEIHGAALLCPVSSDLMVHVARHPDSNTNFDYKAKVHGVIVNVETKTRDDNFLIPRNRIINDDGEYAGYFVERETIDPHDAPALNARAGQKAPGSQYQATPESTVLRQVLLEALSQLPEDGVNIVFLAHLQGERKDLERALFGTEFCRLRRDHSNKTYTPEWRLSPTGAFRPDEKGEPFRRLSAVLWFRLSSLGGPVARAYNLYPNLMLRH</sequence>
<keyword evidence="2" id="KW-1185">Reference proteome</keyword>
<organism evidence="1 2">
    <name type="scientific">Nitrospira tepida</name>
    <dbReference type="NCBI Taxonomy" id="2973512"/>
    <lineage>
        <taxon>Bacteria</taxon>
        <taxon>Pseudomonadati</taxon>
        <taxon>Nitrospirota</taxon>
        <taxon>Nitrospiria</taxon>
        <taxon>Nitrospirales</taxon>
        <taxon>Nitrospiraceae</taxon>
        <taxon>Nitrospira</taxon>
    </lineage>
</organism>